<gene>
    <name evidence="1" type="ORF">CAL65_19765</name>
</gene>
<reference evidence="2" key="1">
    <citation type="submission" date="2017-05" db="EMBL/GenBank/DDBJ databases">
        <authorList>
            <person name="Sharma S."/>
            <person name="Sidhu C."/>
            <person name="Pinnaka A.K."/>
        </authorList>
    </citation>
    <scope>NUCLEOTIDE SEQUENCE [LARGE SCALE GENOMIC DNA]</scope>
    <source>
        <strain evidence="2">AK93</strain>
    </source>
</reference>
<name>A0A3E0WKG9_9GAMM</name>
<dbReference type="Proteomes" id="UP000256763">
    <property type="component" value="Unassembled WGS sequence"/>
</dbReference>
<comment type="caution">
    <text evidence="1">The sequence shown here is derived from an EMBL/GenBank/DDBJ whole genome shotgun (WGS) entry which is preliminary data.</text>
</comment>
<evidence type="ECO:0000313" key="1">
    <source>
        <dbReference type="EMBL" id="RFA32425.1"/>
    </source>
</evidence>
<dbReference type="PROSITE" id="PS51257">
    <property type="entry name" value="PROKAR_LIPOPROTEIN"/>
    <property type="match status" value="1"/>
</dbReference>
<evidence type="ECO:0000313" key="2">
    <source>
        <dbReference type="Proteomes" id="UP000256763"/>
    </source>
</evidence>
<protein>
    <submittedName>
        <fullName evidence="1">Uncharacterized protein</fullName>
    </submittedName>
</protein>
<accession>A0A3E0WKG9</accession>
<proteinExistence type="predicted"/>
<sequence>MMPQFKKFLLLTQQCCVMAGIPFGQSCGLQPRWLKLLLMLPINSNDETSEWIVAASGSLRAKGVIAVG</sequence>
<dbReference type="AlphaFoldDB" id="A0A3E0WKG9"/>
<dbReference type="EMBL" id="NFZW01000029">
    <property type="protein sequence ID" value="RFA32425.1"/>
    <property type="molecule type" value="Genomic_DNA"/>
</dbReference>
<keyword evidence="2" id="KW-1185">Reference proteome</keyword>
<organism evidence="1 2">
    <name type="scientific">Alkalilimnicola ehrlichii</name>
    <dbReference type="NCBI Taxonomy" id="351052"/>
    <lineage>
        <taxon>Bacteria</taxon>
        <taxon>Pseudomonadati</taxon>
        <taxon>Pseudomonadota</taxon>
        <taxon>Gammaproteobacteria</taxon>
        <taxon>Chromatiales</taxon>
        <taxon>Ectothiorhodospiraceae</taxon>
        <taxon>Alkalilimnicola</taxon>
    </lineage>
</organism>